<dbReference type="CDD" id="cd01066">
    <property type="entry name" value="APP_MetAP"/>
    <property type="match status" value="1"/>
</dbReference>
<evidence type="ECO:0000313" key="5">
    <source>
        <dbReference type="Proteomes" id="UP000298602"/>
    </source>
</evidence>
<dbReference type="Pfam" id="PF00557">
    <property type="entry name" value="Peptidase_M24"/>
    <property type="match status" value="1"/>
</dbReference>
<feature type="domain" description="Creatinase N-terminal" evidence="3">
    <location>
        <begin position="12"/>
        <end position="139"/>
    </location>
</feature>
<dbReference type="InterPro" id="IPR050659">
    <property type="entry name" value="Peptidase_M24B"/>
</dbReference>
<proteinExistence type="predicted"/>
<accession>A0A4P8L0W4</accession>
<dbReference type="PANTHER" id="PTHR46112">
    <property type="entry name" value="AMINOPEPTIDASE"/>
    <property type="match status" value="1"/>
</dbReference>
<feature type="region of interest" description="Disordered" evidence="1">
    <location>
        <begin position="214"/>
        <end position="233"/>
    </location>
</feature>
<reference evidence="4 5" key="2">
    <citation type="submission" date="2019-05" db="EMBL/GenBank/DDBJ databases">
        <authorList>
            <person name="Suflita J.M."/>
            <person name="Marks C.R."/>
        </authorList>
    </citation>
    <scope>NUCLEOTIDE SEQUENCE [LARGE SCALE GENOMIC DNA]</scope>
    <source>
        <strain evidence="4 5">ALDC</strain>
    </source>
</reference>
<dbReference type="InterPro" id="IPR000994">
    <property type="entry name" value="Pept_M24"/>
</dbReference>
<dbReference type="GO" id="GO:0004177">
    <property type="term" value="F:aminopeptidase activity"/>
    <property type="evidence" value="ECO:0007669"/>
    <property type="project" value="UniProtKB-KW"/>
</dbReference>
<organism evidence="4 5">
    <name type="scientific">Desulfoglaeba alkanexedens ALDC</name>
    <dbReference type="NCBI Taxonomy" id="980445"/>
    <lineage>
        <taxon>Bacteria</taxon>
        <taxon>Pseudomonadati</taxon>
        <taxon>Thermodesulfobacteriota</taxon>
        <taxon>Syntrophobacteria</taxon>
        <taxon>Syntrophobacterales</taxon>
        <taxon>Syntrophobacteraceae</taxon>
        <taxon>Desulfoglaeba</taxon>
    </lineage>
</organism>
<dbReference type="Gene3D" id="3.40.350.10">
    <property type="entry name" value="Creatinase/prolidase N-terminal domain"/>
    <property type="match status" value="1"/>
</dbReference>
<dbReference type="AlphaFoldDB" id="A0A4P8L0W4"/>
<feature type="region of interest" description="Disordered" evidence="1">
    <location>
        <begin position="401"/>
        <end position="422"/>
    </location>
</feature>
<keyword evidence="4" id="KW-0645">Protease</keyword>
<sequence>MFQVPKEEIANRLVAFQAALVQHRIDAAVIRQNTDLYYLTGTVQDAHLIVPASGSPCFLVRRDVRRAEEQSPIRPVVPLTSIKELPDHLDRACGSRPPRTLGMELDVLPASTFFFYDEKVFPKDRIVDVGTLLRQVRMIKSDWEIEMMRRAAVISDAVARAVPEFLREGVSELELCIELEAVARKAGHLGFSRVRTFNLEIYFGHILSGPEAATSSYADSPTGGPGVSPALGQGSGTRVIGRGDLVSVDTMVNHHGYLNDQTRNFALEAPPAELADAHRLSLELHAWLREAARPGAVTGELYREALEWAASRPLSQYFMGSEDASRVSFLAHGLGLEVDEFPFIARGQKTMLREGMTFAFEPKYIIPGIGIAGIENTYRVTARGLESLNLSGEQLVVVQTGPASGRSGATGGQRSAARPPGE</sequence>
<dbReference type="SUPFAM" id="SSF55920">
    <property type="entry name" value="Creatinase/aminopeptidase"/>
    <property type="match status" value="1"/>
</dbReference>
<evidence type="ECO:0000259" key="2">
    <source>
        <dbReference type="Pfam" id="PF00557"/>
    </source>
</evidence>
<gene>
    <name evidence="4" type="ORF">FDQ92_04420</name>
</gene>
<dbReference type="InterPro" id="IPR036005">
    <property type="entry name" value="Creatinase/aminopeptidase-like"/>
</dbReference>
<keyword evidence="5" id="KW-1185">Reference proteome</keyword>
<keyword evidence="4" id="KW-0378">Hydrolase</keyword>
<dbReference type="InterPro" id="IPR029149">
    <property type="entry name" value="Creatin/AminoP/Spt16_N"/>
</dbReference>
<name>A0A4P8L0W4_9BACT</name>
<dbReference type="InterPro" id="IPR000587">
    <property type="entry name" value="Creatinase_N"/>
</dbReference>
<keyword evidence="4" id="KW-0031">Aminopeptidase</keyword>
<feature type="domain" description="Peptidase M24" evidence="2">
    <location>
        <begin position="146"/>
        <end position="382"/>
    </location>
</feature>
<dbReference type="Proteomes" id="UP000298602">
    <property type="component" value="Chromosome"/>
</dbReference>
<evidence type="ECO:0000313" key="4">
    <source>
        <dbReference type="EMBL" id="QCQ21486.1"/>
    </source>
</evidence>
<dbReference type="SUPFAM" id="SSF53092">
    <property type="entry name" value="Creatinase/prolidase N-terminal domain"/>
    <property type="match status" value="1"/>
</dbReference>
<reference evidence="4 5" key="1">
    <citation type="submission" date="2019-05" db="EMBL/GenBank/DDBJ databases">
        <title>The Complete Genome Sequence of the n-alkane-degrading Desulfoglaeba alkanexedens ALDC reveals multiple alkylsuccinate synthase gene clusters.</title>
        <authorList>
            <person name="Callaghan A.V."/>
            <person name="Davidova I.A."/>
            <person name="Duncan K.E."/>
            <person name="Morris B."/>
            <person name="McInerney M.J."/>
        </authorList>
    </citation>
    <scope>NUCLEOTIDE SEQUENCE [LARGE SCALE GENOMIC DNA]</scope>
    <source>
        <strain evidence="4 5">ALDC</strain>
    </source>
</reference>
<dbReference type="Pfam" id="PF01321">
    <property type="entry name" value="Creatinase_N"/>
    <property type="match status" value="1"/>
</dbReference>
<dbReference type="EMBL" id="CP040098">
    <property type="protein sequence ID" value="QCQ21486.1"/>
    <property type="molecule type" value="Genomic_DNA"/>
</dbReference>
<dbReference type="KEGG" id="dax:FDQ92_04420"/>
<dbReference type="PANTHER" id="PTHR46112:SF2">
    <property type="entry name" value="XAA-PRO AMINOPEPTIDASE P-RELATED"/>
    <property type="match status" value="1"/>
</dbReference>
<protein>
    <submittedName>
        <fullName evidence="4">Aminopeptidase P family protein</fullName>
    </submittedName>
</protein>
<dbReference type="RefSeq" id="WP_137423457.1">
    <property type="nucleotide sequence ID" value="NZ_CP040098.1"/>
</dbReference>
<evidence type="ECO:0000259" key="3">
    <source>
        <dbReference type="Pfam" id="PF01321"/>
    </source>
</evidence>
<dbReference type="Gene3D" id="3.90.230.10">
    <property type="entry name" value="Creatinase/methionine aminopeptidase superfamily"/>
    <property type="match status" value="1"/>
</dbReference>
<dbReference type="OrthoDB" id="9806388at2"/>
<evidence type="ECO:0000256" key="1">
    <source>
        <dbReference type="SAM" id="MobiDB-lite"/>
    </source>
</evidence>